<dbReference type="RefSeq" id="WP_338235553.1">
    <property type="nucleotide sequence ID" value="NZ_BQKE01000001.1"/>
</dbReference>
<dbReference type="AlphaFoldDB" id="A0AAN4VSW9"/>
<reference evidence="1 2" key="1">
    <citation type="submission" date="2021-12" db="EMBL/GenBank/DDBJ databases">
        <title>Genome sequencing of bacteria with rrn-lacking chromosome and rrn-plasmid.</title>
        <authorList>
            <person name="Anda M."/>
            <person name="Iwasaki W."/>
        </authorList>
    </citation>
    <scope>NUCLEOTIDE SEQUENCE [LARGE SCALE GENOMIC DNA]</scope>
    <source>
        <strain evidence="1 2">NBRC 15940</strain>
    </source>
</reference>
<protein>
    <recommendedName>
        <fullName evidence="3">DUF523 domain-containing protein</fullName>
    </recommendedName>
</protein>
<dbReference type="EMBL" id="BQKE01000001">
    <property type="protein sequence ID" value="GJM59519.1"/>
    <property type="molecule type" value="Genomic_DNA"/>
</dbReference>
<proteinExistence type="predicted"/>
<organism evidence="1 2">
    <name type="scientific">Persicobacter diffluens</name>
    <dbReference type="NCBI Taxonomy" id="981"/>
    <lineage>
        <taxon>Bacteria</taxon>
        <taxon>Pseudomonadati</taxon>
        <taxon>Bacteroidota</taxon>
        <taxon>Cytophagia</taxon>
        <taxon>Cytophagales</taxon>
        <taxon>Persicobacteraceae</taxon>
        <taxon>Persicobacter</taxon>
    </lineage>
</organism>
<comment type="caution">
    <text evidence="1">The sequence shown here is derived from an EMBL/GenBank/DDBJ whole genome shotgun (WGS) entry which is preliminary data.</text>
</comment>
<gene>
    <name evidence="1" type="ORF">PEDI_00710</name>
</gene>
<dbReference type="Pfam" id="PF04463">
    <property type="entry name" value="2-thiour_desulf"/>
    <property type="match status" value="1"/>
</dbReference>
<dbReference type="Proteomes" id="UP001310022">
    <property type="component" value="Unassembled WGS sequence"/>
</dbReference>
<accession>A0AAN4VSW9</accession>
<dbReference type="PANTHER" id="PTHR30087:SF1">
    <property type="entry name" value="HYPOTHETICAL CYTOSOLIC PROTEIN"/>
    <property type="match status" value="1"/>
</dbReference>
<keyword evidence="2" id="KW-1185">Reference proteome</keyword>
<name>A0AAN4VSW9_9BACT</name>
<evidence type="ECO:0000313" key="1">
    <source>
        <dbReference type="EMBL" id="GJM59519.1"/>
    </source>
</evidence>
<evidence type="ECO:0000313" key="2">
    <source>
        <dbReference type="Proteomes" id="UP001310022"/>
    </source>
</evidence>
<evidence type="ECO:0008006" key="3">
    <source>
        <dbReference type="Google" id="ProtNLM"/>
    </source>
</evidence>
<dbReference type="InterPro" id="IPR007553">
    <property type="entry name" value="2-thiour_desulf"/>
</dbReference>
<sequence>MKKKVAISACLMGQHCRYDGRHNLQQQIIDRYGAENLLPLCPEVLGGLPTPRIPAEMQGNKICTQSGTDVTAAFMAGADEALKQAEAAGVQAAILKAKSPSCGCGLIYDGSFSGRLVPGDGIFTQKLKAKGIKVSTELDYI</sequence>
<dbReference type="PANTHER" id="PTHR30087">
    <property type="entry name" value="INNER MEMBRANE PROTEIN"/>
    <property type="match status" value="1"/>
</dbReference>